<evidence type="ECO:0000256" key="2">
    <source>
        <dbReference type="ARBA" id="ARBA00022692"/>
    </source>
</evidence>
<dbReference type="InterPro" id="IPR004710">
    <property type="entry name" value="Bilac:Na_transpt"/>
</dbReference>
<proteinExistence type="predicted"/>
<name>A0A381X9C6_9ZZZZ</name>
<reference evidence="6" key="1">
    <citation type="submission" date="2018-05" db="EMBL/GenBank/DDBJ databases">
        <authorList>
            <person name="Lanie J.A."/>
            <person name="Ng W.-L."/>
            <person name="Kazmierczak K.M."/>
            <person name="Andrzejewski T.M."/>
            <person name="Davidsen T.M."/>
            <person name="Wayne K.J."/>
            <person name="Tettelin H."/>
            <person name="Glass J.I."/>
            <person name="Rusch D."/>
            <person name="Podicherti R."/>
            <person name="Tsui H.-C.T."/>
            <person name="Winkler M.E."/>
        </authorList>
    </citation>
    <scope>NUCLEOTIDE SEQUENCE</scope>
</reference>
<evidence type="ECO:0000256" key="1">
    <source>
        <dbReference type="ARBA" id="ARBA00004141"/>
    </source>
</evidence>
<accession>A0A381X9C6</accession>
<dbReference type="Gene3D" id="1.20.1530.20">
    <property type="match status" value="1"/>
</dbReference>
<dbReference type="InterPro" id="IPR002657">
    <property type="entry name" value="BilAc:Na_symport/Acr3"/>
</dbReference>
<feature type="transmembrane region" description="Helical" evidence="5">
    <location>
        <begin position="123"/>
        <end position="145"/>
    </location>
</feature>
<gene>
    <name evidence="6" type="ORF">METZ01_LOCUS114219</name>
</gene>
<evidence type="ECO:0000256" key="4">
    <source>
        <dbReference type="ARBA" id="ARBA00023136"/>
    </source>
</evidence>
<dbReference type="Pfam" id="PF01758">
    <property type="entry name" value="SBF"/>
    <property type="match status" value="1"/>
</dbReference>
<dbReference type="PANTHER" id="PTHR10361:SF28">
    <property type="entry name" value="P3 PROTEIN-RELATED"/>
    <property type="match status" value="1"/>
</dbReference>
<feature type="transmembrane region" description="Helical" evidence="5">
    <location>
        <begin position="12"/>
        <end position="32"/>
    </location>
</feature>
<feature type="transmembrane region" description="Helical" evidence="5">
    <location>
        <begin position="96"/>
        <end position="116"/>
    </location>
</feature>
<sequence>MTRTLNTLTNLFPLWVTVCGVLALFQPTWFTWFKGPLIVWGLAVIMLGMGITLSLEDFRNAARTPRPVALGVIAQFCIMPFMGWTIAKTLNLPPEFAVGLILVSCCPGGTASNVVVYIARANIALSVLMTMCSTFAAVALTPVLTKWLAGQYVPVDAWALFKSTVQIVLLPVIIGMLLNRYAQKTVERVKPAAPLVAVIAIVLIVASILGARADQIRESGGILLLAVTLMHVGAFALGYGITRVFGFEELIRRTVSIEVGMQNSGLGSALAVKHFTPSAATPCAISAIMHCILGSFLAAIWRRDAEKMDNEDAAATLPETHEESDES</sequence>
<keyword evidence="4 5" id="KW-0472">Membrane</keyword>
<dbReference type="GO" id="GO:0016020">
    <property type="term" value="C:membrane"/>
    <property type="evidence" value="ECO:0007669"/>
    <property type="project" value="UniProtKB-SubCell"/>
</dbReference>
<feature type="transmembrane region" description="Helical" evidence="5">
    <location>
        <begin position="191"/>
        <end position="210"/>
    </location>
</feature>
<feature type="transmembrane region" description="Helical" evidence="5">
    <location>
        <begin position="38"/>
        <end position="55"/>
    </location>
</feature>
<evidence type="ECO:0000313" key="6">
    <source>
        <dbReference type="EMBL" id="SVA61365.1"/>
    </source>
</evidence>
<keyword evidence="3 5" id="KW-1133">Transmembrane helix</keyword>
<dbReference type="EMBL" id="UINC01014378">
    <property type="protein sequence ID" value="SVA61365.1"/>
    <property type="molecule type" value="Genomic_DNA"/>
</dbReference>
<evidence type="ECO:0000256" key="3">
    <source>
        <dbReference type="ARBA" id="ARBA00022989"/>
    </source>
</evidence>
<dbReference type="InterPro" id="IPR038770">
    <property type="entry name" value="Na+/solute_symporter_sf"/>
</dbReference>
<dbReference type="AlphaFoldDB" id="A0A381X9C6"/>
<comment type="subcellular location">
    <subcellularLocation>
        <location evidence="1">Membrane</location>
        <topology evidence="1">Multi-pass membrane protein</topology>
    </subcellularLocation>
</comment>
<dbReference type="PANTHER" id="PTHR10361">
    <property type="entry name" value="SODIUM-BILE ACID COTRANSPORTER"/>
    <property type="match status" value="1"/>
</dbReference>
<feature type="transmembrane region" description="Helical" evidence="5">
    <location>
        <begin position="67"/>
        <end position="84"/>
    </location>
</feature>
<feature type="transmembrane region" description="Helical" evidence="5">
    <location>
        <begin position="222"/>
        <end position="242"/>
    </location>
</feature>
<protein>
    <recommendedName>
        <fullName evidence="7">Transporter</fullName>
    </recommendedName>
</protein>
<evidence type="ECO:0000256" key="5">
    <source>
        <dbReference type="SAM" id="Phobius"/>
    </source>
</evidence>
<keyword evidence="2 5" id="KW-0812">Transmembrane</keyword>
<evidence type="ECO:0008006" key="7">
    <source>
        <dbReference type="Google" id="ProtNLM"/>
    </source>
</evidence>
<organism evidence="6">
    <name type="scientific">marine metagenome</name>
    <dbReference type="NCBI Taxonomy" id="408172"/>
    <lineage>
        <taxon>unclassified sequences</taxon>
        <taxon>metagenomes</taxon>
        <taxon>ecological metagenomes</taxon>
    </lineage>
</organism>